<dbReference type="GO" id="GO:0005737">
    <property type="term" value="C:cytoplasm"/>
    <property type="evidence" value="ECO:0007669"/>
    <property type="project" value="UniProtKB-SubCell"/>
</dbReference>
<keyword evidence="11" id="KW-0227">DNA damage</keyword>
<evidence type="ECO:0000256" key="7">
    <source>
        <dbReference type="ARBA" id="ARBA00022574"/>
    </source>
</evidence>
<evidence type="ECO:0000256" key="5">
    <source>
        <dbReference type="ARBA" id="ARBA00012483"/>
    </source>
</evidence>
<evidence type="ECO:0000313" key="22">
    <source>
        <dbReference type="Proteomes" id="UP001195483"/>
    </source>
</evidence>
<reference evidence="21" key="1">
    <citation type="journal article" date="2021" name="Genome Biol. Evol.">
        <title>A High-Quality Reference Genome for a Parasitic Bivalve with Doubly Uniparental Inheritance (Bivalvia: Unionida).</title>
        <authorList>
            <person name="Smith C.H."/>
        </authorList>
    </citation>
    <scope>NUCLEOTIDE SEQUENCE</scope>
    <source>
        <strain evidence="21">CHS0354</strain>
    </source>
</reference>
<dbReference type="SMART" id="SM00320">
    <property type="entry name" value="WD40"/>
    <property type="match status" value="3"/>
</dbReference>
<keyword evidence="13" id="KW-0833">Ubl conjugation pathway</keyword>
<dbReference type="InterPro" id="IPR015943">
    <property type="entry name" value="WD40/YVTN_repeat-like_dom_sf"/>
</dbReference>
<dbReference type="Gene3D" id="2.130.10.10">
    <property type="entry name" value="YVTN repeat-like/Quinoprotein amine dehydrogenase"/>
    <property type="match status" value="1"/>
</dbReference>
<dbReference type="Proteomes" id="UP001195483">
    <property type="component" value="Unassembled WGS sequence"/>
</dbReference>
<dbReference type="CDD" id="cd16450">
    <property type="entry name" value="mRING-C3HGC3_RFWD3"/>
    <property type="match status" value="1"/>
</dbReference>
<dbReference type="GO" id="GO:0016605">
    <property type="term" value="C:PML body"/>
    <property type="evidence" value="ECO:0007669"/>
    <property type="project" value="UniProtKB-SubCell"/>
</dbReference>
<evidence type="ECO:0000256" key="6">
    <source>
        <dbReference type="ARBA" id="ARBA00022490"/>
    </source>
</evidence>
<keyword evidence="22" id="KW-1185">Reference proteome</keyword>
<accession>A0AAE0TF08</accession>
<dbReference type="EC" id="2.3.2.27" evidence="5"/>
<reference evidence="21" key="3">
    <citation type="submission" date="2023-05" db="EMBL/GenBank/DDBJ databases">
        <authorList>
            <person name="Smith C.H."/>
        </authorList>
    </citation>
    <scope>NUCLEOTIDE SEQUENCE</scope>
    <source>
        <strain evidence="21">CHS0354</strain>
        <tissue evidence="21">Mantle</tissue>
    </source>
</reference>
<dbReference type="InterPro" id="IPR018957">
    <property type="entry name" value="Znf_C3HC4_RING-type"/>
</dbReference>
<evidence type="ECO:0000256" key="4">
    <source>
        <dbReference type="ARBA" id="ARBA00004906"/>
    </source>
</evidence>
<sequence length="786" mass="86332">MEETHGSNRINIVDPSLLAGQTGLPPLPNLPGVTIATEDSPNLFSPELPRRIPQDEILNLSISPVLSRTQPGSSRNVWVSPARRRAGNVAEFLGFGSPLAASTQLHQARLHFPVAAPEPANVDNQSSGSSDVEIVESDDGSSTIGSDIEELESGDDQAQSDNEDGPQTTDGLELRPGPPQIGGIADERSGDSQHGSRSHDAQFQSTALTPISTSEPLPQQALTPGLGDNFQPQGENATSGHTNVSQFPNVQGPQGLRILTQYQESPADFRCPKRRRVISTAKIDDGANQDDNEEEGECCSICFENWTNSGNHRLCSLRCGHLFGQGCIEKWLRGQGGKCPQCNAKAKRQDIRVIYAKSIKALDTAERDRVLQELEKEKEQRRRSEMDAAQIRMQYQMAVEECNRLKGEIDSLKQQLQKSRTTGGLGMSQSSPTKVNSQPLLVGQFTLDKTIKICEGGNCRVMAYCQSLATLVVSQPSASPLFPGFGVKKISTLDFKSSQYLMLHSKVIRDLAFHPVVEDGMLLSCGLDKKVKMTSIISNAVVQSFETPMPAWSCVWNVDDSNYFYTGLQNGIVLEFDVRNTHSYVQELNQEGNKSPVAALQYLGRNHQALFSPGGLLVGQLDRVIFFEKTGYNERRPHILPLDGSLTSLCVEEKTRHILASFRPTARHQTIRHQMCELVCNNISNNPTVIDTVCSCNIIHTFHGSRTQTVLSKSIILPHPADQNRLMVCGADEPNQSVHIWDTGTGQMKQRLSAGGIVVDTCAININNQLYLAALTDKQLKIFKWS</sequence>
<evidence type="ECO:0000256" key="3">
    <source>
        <dbReference type="ARBA" id="ARBA00004496"/>
    </source>
</evidence>
<reference evidence="21" key="2">
    <citation type="journal article" date="2021" name="Genome Biol. Evol.">
        <title>Developing a high-quality reference genome for a parasitic bivalve with doubly uniparental inheritance (Bivalvia: Unionida).</title>
        <authorList>
            <person name="Smith C.H."/>
        </authorList>
    </citation>
    <scope>NUCLEOTIDE SEQUENCE</scope>
    <source>
        <strain evidence="21">CHS0354</strain>
        <tissue evidence="21">Mantle</tissue>
    </source>
</reference>
<evidence type="ECO:0000256" key="11">
    <source>
        <dbReference type="ARBA" id="ARBA00022763"/>
    </source>
</evidence>
<evidence type="ECO:0000256" key="16">
    <source>
        <dbReference type="ARBA" id="ARBA00023242"/>
    </source>
</evidence>
<dbReference type="GO" id="GO:0008270">
    <property type="term" value="F:zinc ion binding"/>
    <property type="evidence" value="ECO:0007669"/>
    <property type="project" value="UniProtKB-KW"/>
</dbReference>
<evidence type="ECO:0000256" key="14">
    <source>
        <dbReference type="ARBA" id="ARBA00022833"/>
    </source>
</evidence>
<protein>
    <recommendedName>
        <fullName evidence="5">RING-type E3 ubiquitin transferase</fullName>
        <ecNumber evidence="5">2.3.2.27</ecNumber>
    </recommendedName>
</protein>
<dbReference type="InterPro" id="IPR001680">
    <property type="entry name" value="WD40_rpt"/>
</dbReference>
<dbReference type="GO" id="GO:0061630">
    <property type="term" value="F:ubiquitin protein ligase activity"/>
    <property type="evidence" value="ECO:0007669"/>
    <property type="project" value="UniProtKB-EC"/>
</dbReference>
<keyword evidence="18" id="KW-0175">Coiled coil</keyword>
<dbReference type="GO" id="GO:0036297">
    <property type="term" value="P:interstrand cross-link repair"/>
    <property type="evidence" value="ECO:0007669"/>
    <property type="project" value="InterPro"/>
</dbReference>
<evidence type="ECO:0000256" key="9">
    <source>
        <dbReference type="ARBA" id="ARBA00022723"/>
    </source>
</evidence>
<keyword evidence="6" id="KW-0963">Cytoplasm</keyword>
<feature type="coiled-coil region" evidence="18">
    <location>
        <begin position="362"/>
        <end position="422"/>
    </location>
</feature>
<evidence type="ECO:0000256" key="18">
    <source>
        <dbReference type="SAM" id="Coils"/>
    </source>
</evidence>
<dbReference type="EMBL" id="JAEAOA010000646">
    <property type="protein sequence ID" value="KAK3608513.1"/>
    <property type="molecule type" value="Genomic_DNA"/>
</dbReference>
<dbReference type="SUPFAM" id="SSF57850">
    <property type="entry name" value="RING/U-box"/>
    <property type="match status" value="1"/>
</dbReference>
<keyword evidence="16" id="KW-0539">Nucleus</keyword>
<dbReference type="PANTHER" id="PTHR16047:SF7">
    <property type="entry name" value="E3 UBIQUITIN-PROTEIN LIGASE RFWD3"/>
    <property type="match status" value="1"/>
</dbReference>
<dbReference type="InterPro" id="IPR013083">
    <property type="entry name" value="Znf_RING/FYVE/PHD"/>
</dbReference>
<dbReference type="PANTHER" id="PTHR16047">
    <property type="entry name" value="RFWD3 PROTEIN"/>
    <property type="match status" value="1"/>
</dbReference>
<keyword evidence="10" id="KW-0677">Repeat</keyword>
<dbReference type="InterPro" id="IPR001841">
    <property type="entry name" value="Znf_RING"/>
</dbReference>
<feature type="compositionally biased region" description="Polar residues" evidence="19">
    <location>
        <begin position="156"/>
        <end position="170"/>
    </location>
</feature>
<comment type="pathway">
    <text evidence="4">Protein modification; protein ubiquitination.</text>
</comment>
<evidence type="ECO:0000256" key="12">
    <source>
        <dbReference type="ARBA" id="ARBA00022771"/>
    </source>
</evidence>
<dbReference type="PROSITE" id="PS50089">
    <property type="entry name" value="ZF_RING_2"/>
    <property type="match status" value="1"/>
</dbReference>
<evidence type="ECO:0000259" key="20">
    <source>
        <dbReference type="PROSITE" id="PS50089"/>
    </source>
</evidence>
<evidence type="ECO:0000313" key="21">
    <source>
        <dbReference type="EMBL" id="KAK3608513.1"/>
    </source>
</evidence>
<dbReference type="AlphaFoldDB" id="A0AAE0TF08"/>
<keyword evidence="15" id="KW-0234">DNA repair</keyword>
<feature type="compositionally biased region" description="Polar residues" evidence="19">
    <location>
        <begin position="201"/>
        <end position="222"/>
    </location>
</feature>
<dbReference type="GO" id="GO:0016567">
    <property type="term" value="P:protein ubiquitination"/>
    <property type="evidence" value="ECO:0007669"/>
    <property type="project" value="InterPro"/>
</dbReference>
<name>A0AAE0TF08_9BIVA</name>
<evidence type="ECO:0000256" key="2">
    <source>
        <dbReference type="ARBA" id="ARBA00004322"/>
    </source>
</evidence>
<comment type="caution">
    <text evidence="21">The sequence shown here is derived from an EMBL/GenBank/DDBJ whole genome shotgun (WGS) entry which is preliminary data.</text>
</comment>
<dbReference type="InterPro" id="IPR036322">
    <property type="entry name" value="WD40_repeat_dom_sf"/>
</dbReference>
<dbReference type="Gene3D" id="3.30.40.10">
    <property type="entry name" value="Zinc/RING finger domain, C3HC4 (zinc finger)"/>
    <property type="match status" value="1"/>
</dbReference>
<dbReference type="Pfam" id="PF23419">
    <property type="entry name" value="WD40_RFWD3"/>
    <property type="match status" value="1"/>
</dbReference>
<gene>
    <name evidence="21" type="ORF">CHS0354_010367</name>
</gene>
<proteinExistence type="predicted"/>
<keyword evidence="14" id="KW-0862">Zinc</keyword>
<evidence type="ECO:0000256" key="13">
    <source>
        <dbReference type="ARBA" id="ARBA00022786"/>
    </source>
</evidence>
<dbReference type="InterPro" id="IPR056527">
    <property type="entry name" value="WD40_RFWD3"/>
</dbReference>
<evidence type="ECO:0000256" key="15">
    <source>
        <dbReference type="ARBA" id="ARBA00023204"/>
    </source>
</evidence>
<keyword evidence="12 17" id="KW-0863">Zinc-finger</keyword>
<evidence type="ECO:0000256" key="8">
    <source>
        <dbReference type="ARBA" id="ARBA00022679"/>
    </source>
</evidence>
<evidence type="ECO:0000256" key="19">
    <source>
        <dbReference type="SAM" id="MobiDB-lite"/>
    </source>
</evidence>
<keyword evidence="8" id="KW-0808">Transferase</keyword>
<feature type="compositionally biased region" description="Polar residues" evidence="19">
    <location>
        <begin position="230"/>
        <end position="251"/>
    </location>
</feature>
<dbReference type="SUPFAM" id="SSF50978">
    <property type="entry name" value="WD40 repeat-like"/>
    <property type="match status" value="1"/>
</dbReference>
<comment type="subcellular location">
    <subcellularLocation>
        <location evidence="3">Cytoplasm</location>
    </subcellularLocation>
    <subcellularLocation>
        <location evidence="2">Nucleus</location>
        <location evidence="2">PML body</location>
    </subcellularLocation>
</comment>
<feature type="region of interest" description="Disordered" evidence="19">
    <location>
        <begin position="118"/>
        <end position="251"/>
    </location>
</feature>
<evidence type="ECO:0000256" key="17">
    <source>
        <dbReference type="PROSITE-ProRule" id="PRU00175"/>
    </source>
</evidence>
<keyword evidence="9" id="KW-0479">Metal-binding</keyword>
<organism evidence="21 22">
    <name type="scientific">Potamilus streckersoni</name>
    <dbReference type="NCBI Taxonomy" id="2493646"/>
    <lineage>
        <taxon>Eukaryota</taxon>
        <taxon>Metazoa</taxon>
        <taxon>Spiralia</taxon>
        <taxon>Lophotrochozoa</taxon>
        <taxon>Mollusca</taxon>
        <taxon>Bivalvia</taxon>
        <taxon>Autobranchia</taxon>
        <taxon>Heteroconchia</taxon>
        <taxon>Palaeoheterodonta</taxon>
        <taxon>Unionida</taxon>
        <taxon>Unionoidea</taxon>
        <taxon>Unionidae</taxon>
        <taxon>Ambleminae</taxon>
        <taxon>Lampsilini</taxon>
        <taxon>Potamilus</taxon>
    </lineage>
</organism>
<dbReference type="SMART" id="SM00184">
    <property type="entry name" value="RING"/>
    <property type="match status" value="1"/>
</dbReference>
<comment type="catalytic activity">
    <reaction evidence="1">
        <text>S-ubiquitinyl-[E2 ubiquitin-conjugating enzyme]-L-cysteine + [acceptor protein]-L-lysine = [E2 ubiquitin-conjugating enzyme]-L-cysteine + N(6)-ubiquitinyl-[acceptor protein]-L-lysine.</text>
        <dbReference type="EC" id="2.3.2.27"/>
    </reaction>
</comment>
<evidence type="ECO:0000256" key="1">
    <source>
        <dbReference type="ARBA" id="ARBA00000900"/>
    </source>
</evidence>
<dbReference type="InterPro" id="IPR037381">
    <property type="entry name" value="RFWD3"/>
</dbReference>
<keyword evidence="7" id="KW-0853">WD repeat</keyword>
<dbReference type="Pfam" id="PF00097">
    <property type="entry name" value="zf-C3HC4"/>
    <property type="match status" value="1"/>
</dbReference>
<feature type="domain" description="RING-type" evidence="20">
    <location>
        <begin position="299"/>
        <end position="343"/>
    </location>
</feature>
<evidence type="ECO:0000256" key="10">
    <source>
        <dbReference type="ARBA" id="ARBA00022737"/>
    </source>
</evidence>